<gene>
    <name evidence="2" type="ORF">M099_3902</name>
</gene>
<proteinExistence type="predicted"/>
<dbReference type="EMBL" id="JNHM01000143">
    <property type="protein sequence ID" value="KDS45493.1"/>
    <property type="molecule type" value="Genomic_DNA"/>
</dbReference>
<keyword evidence="1" id="KW-0472">Membrane</keyword>
<sequence>MHIKDQFLPYFSLIAFYFCIKIYFYLIRNEIKNFSKCNSEHYYMAGKYYGTK</sequence>
<keyword evidence="1" id="KW-1133">Transmembrane helix</keyword>
<evidence type="ECO:0000256" key="1">
    <source>
        <dbReference type="SAM" id="Phobius"/>
    </source>
</evidence>
<accession>A0A069S4U1</accession>
<evidence type="ECO:0000313" key="3">
    <source>
        <dbReference type="Proteomes" id="UP000027661"/>
    </source>
</evidence>
<dbReference type="AlphaFoldDB" id="A0A069S4U1"/>
<organism evidence="2 3">
    <name type="scientific">Phocaeicola vulgatus str. 3975 RP4</name>
    <dbReference type="NCBI Taxonomy" id="1339352"/>
    <lineage>
        <taxon>Bacteria</taxon>
        <taxon>Pseudomonadati</taxon>
        <taxon>Bacteroidota</taxon>
        <taxon>Bacteroidia</taxon>
        <taxon>Bacteroidales</taxon>
        <taxon>Bacteroidaceae</taxon>
        <taxon>Phocaeicola</taxon>
    </lineage>
</organism>
<name>A0A069S4U1_PHOVU</name>
<protein>
    <submittedName>
        <fullName evidence="2">Uncharacterized protein</fullName>
    </submittedName>
</protein>
<reference evidence="2 3" key="1">
    <citation type="submission" date="2014-04" db="EMBL/GenBank/DDBJ databases">
        <authorList>
            <person name="Sears C."/>
            <person name="Carroll K."/>
            <person name="Sack B.R."/>
            <person name="Qadri F."/>
            <person name="Myers L.L."/>
            <person name="Chung G.-T."/>
            <person name="Escheverria P."/>
            <person name="Fraser C.M."/>
            <person name="Sadzewicz L."/>
            <person name="Shefchek K.A."/>
            <person name="Tallon L."/>
            <person name="Das S.P."/>
            <person name="Daugherty S."/>
            <person name="Mongodin E.F."/>
        </authorList>
    </citation>
    <scope>NUCLEOTIDE SEQUENCE [LARGE SCALE GENOMIC DNA]</scope>
    <source>
        <strain evidence="2 3">3975 RP4</strain>
    </source>
</reference>
<keyword evidence="1" id="KW-0812">Transmembrane</keyword>
<dbReference type="Proteomes" id="UP000027661">
    <property type="component" value="Unassembled WGS sequence"/>
</dbReference>
<evidence type="ECO:0000313" key="2">
    <source>
        <dbReference type="EMBL" id="KDS45493.1"/>
    </source>
</evidence>
<comment type="caution">
    <text evidence="2">The sequence shown here is derived from an EMBL/GenBank/DDBJ whole genome shotgun (WGS) entry which is preliminary data.</text>
</comment>
<feature type="transmembrane region" description="Helical" evidence="1">
    <location>
        <begin position="6"/>
        <end position="26"/>
    </location>
</feature>